<dbReference type="Gene3D" id="3.40.830.10">
    <property type="entry name" value="LigB-like"/>
    <property type="match status" value="1"/>
</dbReference>
<name>A0ABP4RFI6_9ACTN</name>
<dbReference type="SUPFAM" id="SSF53213">
    <property type="entry name" value="LigB-like"/>
    <property type="match status" value="1"/>
</dbReference>
<gene>
    <name evidence="1" type="ORF">GCM10009733_051840</name>
</gene>
<dbReference type="EMBL" id="BAAAMU010000039">
    <property type="protein sequence ID" value="GAA1648305.1"/>
    <property type="molecule type" value="Genomic_DNA"/>
</dbReference>
<reference evidence="2" key="1">
    <citation type="journal article" date="2019" name="Int. J. Syst. Evol. Microbiol.">
        <title>The Global Catalogue of Microorganisms (GCM) 10K type strain sequencing project: providing services to taxonomists for standard genome sequencing and annotation.</title>
        <authorList>
            <consortium name="The Broad Institute Genomics Platform"/>
            <consortium name="The Broad Institute Genome Sequencing Center for Infectious Disease"/>
            <person name="Wu L."/>
            <person name="Ma J."/>
        </authorList>
    </citation>
    <scope>NUCLEOTIDE SEQUENCE [LARGE SCALE GENOMIC DNA]</scope>
    <source>
        <strain evidence="2">JCM 13929</strain>
    </source>
</reference>
<proteinExistence type="predicted"/>
<keyword evidence="2" id="KW-1185">Reference proteome</keyword>
<organism evidence="1 2">
    <name type="scientific">Nonomuraea maheshkhaliensis</name>
    <dbReference type="NCBI Taxonomy" id="419590"/>
    <lineage>
        <taxon>Bacteria</taxon>
        <taxon>Bacillati</taxon>
        <taxon>Actinomycetota</taxon>
        <taxon>Actinomycetes</taxon>
        <taxon>Streptosporangiales</taxon>
        <taxon>Streptosporangiaceae</taxon>
        <taxon>Nonomuraea</taxon>
    </lineage>
</organism>
<sequence length="230" mass="23455">MPDEAGAGRTLALVLVAAAVCPLTPLVVLGMPDLRSACHTAIATLRDARPDALIVVGGAPANRAYDGDAAGSLRPWGPELAAGRGEPVLPLSLTVARLLLGAHGPDAFQSVAWAAPAEDCAKLGEQLADRADRVALLVMADGSACLSPKAPGKYDDAAGPCNDRIAQALAGGDPAPLAALDPEEADRLWVSGRSAFQVLAGAADGRDYEGRLLMETAPFGVGYLVGTWTV</sequence>
<evidence type="ECO:0000313" key="2">
    <source>
        <dbReference type="Proteomes" id="UP001500064"/>
    </source>
</evidence>
<dbReference type="Proteomes" id="UP001500064">
    <property type="component" value="Unassembled WGS sequence"/>
</dbReference>
<comment type="caution">
    <text evidence="1">The sequence shown here is derived from an EMBL/GenBank/DDBJ whole genome shotgun (WGS) entry which is preliminary data.</text>
</comment>
<protein>
    <submittedName>
        <fullName evidence="1">Class III extradiol dioxygenase subunit B-like domain-containing protein</fullName>
    </submittedName>
</protein>
<accession>A0ABP4RFI6</accession>
<evidence type="ECO:0000313" key="1">
    <source>
        <dbReference type="EMBL" id="GAA1648305.1"/>
    </source>
</evidence>